<dbReference type="Proteomes" id="UP000675920">
    <property type="component" value="Unplaced"/>
</dbReference>
<evidence type="ECO:0000313" key="2">
    <source>
        <dbReference type="RefSeq" id="WP_028310993.1"/>
    </source>
</evidence>
<sequence length="162" mass="18987">MSLVRIDRDGEPRASTEVIARGFKVQHKNVLELLRRHEARFDVFGQVAFQTRLNRQGSATEFAMLNEQQAALLITLMRNTPEVLDFKVLLIQEFFELRNALHRREQNLWNQMQEALAREAQSAVRASFGSHLMLQRRRELPGLKTEIERLNSQLHPRLWLDS</sequence>
<accession>A0A8B6X3R8</accession>
<evidence type="ECO:0000313" key="1">
    <source>
        <dbReference type="Proteomes" id="UP000675920"/>
    </source>
</evidence>
<proteinExistence type="predicted"/>
<dbReference type="RefSeq" id="WP_028310993.1">
    <property type="nucleotide sequence ID" value="NZ_AXWS01000008.1"/>
</dbReference>
<organism evidence="1 2">
    <name type="scientific">Derxia gummosa DSM 723</name>
    <dbReference type="NCBI Taxonomy" id="1121388"/>
    <lineage>
        <taxon>Bacteria</taxon>
        <taxon>Pseudomonadati</taxon>
        <taxon>Pseudomonadota</taxon>
        <taxon>Betaproteobacteria</taxon>
        <taxon>Burkholderiales</taxon>
        <taxon>Alcaligenaceae</taxon>
        <taxon>Derxia</taxon>
    </lineage>
</organism>
<keyword evidence="1" id="KW-1185">Reference proteome</keyword>
<name>A0A8B6X3R8_9BURK</name>
<dbReference type="InterPro" id="IPR014054">
    <property type="entry name" value="Phage_regulatory_Rha"/>
</dbReference>
<dbReference type="AlphaFoldDB" id="A0A8B6X3R8"/>
<dbReference type="Pfam" id="PF09669">
    <property type="entry name" value="Phage_pRha"/>
    <property type="match status" value="1"/>
</dbReference>
<dbReference type="OrthoDB" id="2233792at2"/>
<protein>
    <submittedName>
        <fullName evidence="2">Rha family transcriptional regulator</fullName>
    </submittedName>
</protein>
<reference evidence="2" key="1">
    <citation type="submission" date="2025-08" db="UniProtKB">
        <authorList>
            <consortium name="RefSeq"/>
        </authorList>
    </citation>
    <scope>IDENTIFICATION</scope>
</reference>